<evidence type="ECO:0000313" key="3">
    <source>
        <dbReference type="Proteomes" id="UP000008144"/>
    </source>
</evidence>
<dbReference type="Proteomes" id="UP000008144">
    <property type="component" value="Unassembled WGS sequence"/>
</dbReference>
<reference evidence="2" key="3">
    <citation type="submission" date="2025-09" db="UniProtKB">
        <authorList>
            <consortium name="Ensembl"/>
        </authorList>
    </citation>
    <scope>IDENTIFICATION</scope>
</reference>
<sequence length="240" mass="27763">MLMCRHFDKSQFRLLKCPCSSTEWQDVTDNIEMTFSQTDVKFNVNSFSKFWLVWRNVCGVARLVYHRLHTCKVQFIAMQKSSQPTSVFTQCVKSQYTQRTVAKLKQRGYFGDPACTQVKELTEGDQFKIKIIGDIRLDAHTDAYRKHLEEKVLIGRFHKQFHPDEDGYQSFPISAKNPKVTEVVHGHATFYQIIHPDCEESFLPSNPPIQQSSLKRSHNDSNGDVTEEHCDVTDASIQQQ</sequence>
<gene>
    <name evidence="2" type="primary">LOC100184450</name>
</gene>
<proteinExistence type="predicted"/>
<accession>F6X1J7</accession>
<protein>
    <submittedName>
        <fullName evidence="2">P53-induced death domain-containing protein 1-like</fullName>
    </submittedName>
</protein>
<organism evidence="2 3">
    <name type="scientific">Ciona intestinalis</name>
    <name type="common">Transparent sea squirt</name>
    <name type="synonym">Ascidia intestinalis</name>
    <dbReference type="NCBI Taxonomy" id="7719"/>
    <lineage>
        <taxon>Eukaryota</taxon>
        <taxon>Metazoa</taxon>
        <taxon>Chordata</taxon>
        <taxon>Tunicata</taxon>
        <taxon>Ascidiacea</taxon>
        <taxon>Phlebobranchia</taxon>
        <taxon>Cionidae</taxon>
        <taxon>Ciona</taxon>
    </lineage>
</organism>
<name>F6X1J7_CIOIN</name>
<keyword evidence="3" id="KW-1185">Reference proteome</keyword>
<evidence type="ECO:0000256" key="1">
    <source>
        <dbReference type="SAM" id="MobiDB-lite"/>
    </source>
</evidence>
<dbReference type="AlphaFoldDB" id="F6X1J7"/>
<evidence type="ECO:0000313" key="2">
    <source>
        <dbReference type="Ensembl" id="ENSCINP00000029430.2"/>
    </source>
</evidence>
<feature type="compositionally biased region" description="Basic and acidic residues" evidence="1">
    <location>
        <begin position="217"/>
        <end position="232"/>
    </location>
</feature>
<dbReference type="Gene3D" id="2.60.220.30">
    <property type="match status" value="1"/>
</dbReference>
<dbReference type="Ensembl" id="ENSCINT00000029676.2">
    <property type="protein sequence ID" value="ENSCINP00000029430.2"/>
    <property type="gene ID" value="ENSCING00000017356.2"/>
</dbReference>
<feature type="region of interest" description="Disordered" evidence="1">
    <location>
        <begin position="202"/>
        <end position="240"/>
    </location>
</feature>
<dbReference type="HOGENOM" id="CLU_1158636_0_0_1"/>
<dbReference type="STRING" id="7719.ENSCINP00000029430"/>
<dbReference type="InParanoid" id="F6X1J7"/>
<dbReference type="GeneTree" id="ENSGT00940000172147"/>
<reference evidence="2" key="2">
    <citation type="submission" date="2025-08" db="UniProtKB">
        <authorList>
            <consortium name="Ensembl"/>
        </authorList>
    </citation>
    <scope>IDENTIFICATION</scope>
</reference>
<reference evidence="3" key="1">
    <citation type="journal article" date="2002" name="Science">
        <title>The draft genome of Ciona intestinalis: insights into chordate and vertebrate origins.</title>
        <authorList>
            <person name="Dehal P."/>
            <person name="Satou Y."/>
            <person name="Campbell R.K."/>
            <person name="Chapman J."/>
            <person name="Degnan B."/>
            <person name="De Tomaso A."/>
            <person name="Davidson B."/>
            <person name="Di Gregorio A."/>
            <person name="Gelpke M."/>
            <person name="Goodstein D.M."/>
            <person name="Harafuji N."/>
            <person name="Hastings K.E."/>
            <person name="Ho I."/>
            <person name="Hotta K."/>
            <person name="Huang W."/>
            <person name="Kawashima T."/>
            <person name="Lemaire P."/>
            <person name="Martinez D."/>
            <person name="Meinertzhagen I.A."/>
            <person name="Necula S."/>
            <person name="Nonaka M."/>
            <person name="Putnam N."/>
            <person name="Rash S."/>
            <person name="Saiga H."/>
            <person name="Satake M."/>
            <person name="Terry A."/>
            <person name="Yamada L."/>
            <person name="Wang H.G."/>
            <person name="Awazu S."/>
            <person name="Azumi K."/>
            <person name="Boore J."/>
            <person name="Branno M."/>
            <person name="Chin-Bow S."/>
            <person name="DeSantis R."/>
            <person name="Doyle S."/>
            <person name="Francino P."/>
            <person name="Keys D.N."/>
            <person name="Haga S."/>
            <person name="Hayashi H."/>
            <person name="Hino K."/>
            <person name="Imai K.S."/>
            <person name="Inaba K."/>
            <person name="Kano S."/>
            <person name="Kobayashi K."/>
            <person name="Kobayashi M."/>
            <person name="Lee B.I."/>
            <person name="Makabe K.W."/>
            <person name="Manohar C."/>
            <person name="Matassi G."/>
            <person name="Medina M."/>
            <person name="Mochizuki Y."/>
            <person name="Mount S."/>
            <person name="Morishita T."/>
            <person name="Miura S."/>
            <person name="Nakayama A."/>
            <person name="Nishizaka S."/>
            <person name="Nomoto H."/>
            <person name="Ohta F."/>
            <person name="Oishi K."/>
            <person name="Rigoutsos I."/>
            <person name="Sano M."/>
            <person name="Sasaki A."/>
            <person name="Sasakura Y."/>
            <person name="Shoguchi E."/>
            <person name="Shin-i T."/>
            <person name="Spagnuolo A."/>
            <person name="Stainier D."/>
            <person name="Suzuki M.M."/>
            <person name="Tassy O."/>
            <person name="Takatori N."/>
            <person name="Tokuoka M."/>
            <person name="Yagi K."/>
            <person name="Yoshizaki F."/>
            <person name="Wada S."/>
            <person name="Zhang C."/>
            <person name="Hyatt P.D."/>
            <person name="Larimer F."/>
            <person name="Detter C."/>
            <person name="Doggett N."/>
            <person name="Glavina T."/>
            <person name="Hawkins T."/>
            <person name="Richardson P."/>
            <person name="Lucas S."/>
            <person name="Kohara Y."/>
            <person name="Levine M."/>
            <person name="Satoh N."/>
            <person name="Rokhsar D.S."/>
        </authorList>
    </citation>
    <scope>NUCLEOTIDE SEQUENCE [LARGE SCALE GENOMIC DNA]</scope>
</reference>